<keyword evidence="2" id="KW-1185">Reference proteome</keyword>
<evidence type="ECO:0000313" key="1">
    <source>
        <dbReference type="EMBL" id="KAJ8376615.1"/>
    </source>
</evidence>
<proteinExistence type="predicted"/>
<organism evidence="1 2">
    <name type="scientific">Synaphobranchus kaupii</name>
    <name type="common">Kaup's arrowtooth eel</name>
    <dbReference type="NCBI Taxonomy" id="118154"/>
    <lineage>
        <taxon>Eukaryota</taxon>
        <taxon>Metazoa</taxon>
        <taxon>Chordata</taxon>
        <taxon>Craniata</taxon>
        <taxon>Vertebrata</taxon>
        <taxon>Euteleostomi</taxon>
        <taxon>Actinopterygii</taxon>
        <taxon>Neopterygii</taxon>
        <taxon>Teleostei</taxon>
        <taxon>Anguilliformes</taxon>
        <taxon>Synaphobranchidae</taxon>
        <taxon>Synaphobranchus</taxon>
    </lineage>
</organism>
<reference evidence="1" key="1">
    <citation type="journal article" date="2023" name="Science">
        <title>Genome structures resolve the early diversification of teleost fishes.</title>
        <authorList>
            <person name="Parey E."/>
            <person name="Louis A."/>
            <person name="Montfort J."/>
            <person name="Bouchez O."/>
            <person name="Roques C."/>
            <person name="Iampietro C."/>
            <person name="Lluch J."/>
            <person name="Castinel A."/>
            <person name="Donnadieu C."/>
            <person name="Desvignes T."/>
            <person name="Floi Bucao C."/>
            <person name="Jouanno E."/>
            <person name="Wen M."/>
            <person name="Mejri S."/>
            <person name="Dirks R."/>
            <person name="Jansen H."/>
            <person name="Henkel C."/>
            <person name="Chen W.J."/>
            <person name="Zahm M."/>
            <person name="Cabau C."/>
            <person name="Klopp C."/>
            <person name="Thompson A.W."/>
            <person name="Robinson-Rechavi M."/>
            <person name="Braasch I."/>
            <person name="Lecointre G."/>
            <person name="Bobe J."/>
            <person name="Postlethwait J.H."/>
            <person name="Berthelot C."/>
            <person name="Roest Crollius H."/>
            <person name="Guiguen Y."/>
        </authorList>
    </citation>
    <scope>NUCLEOTIDE SEQUENCE</scope>
    <source>
        <strain evidence="1">WJC10195</strain>
    </source>
</reference>
<dbReference type="Proteomes" id="UP001152622">
    <property type="component" value="Chromosome 2"/>
</dbReference>
<protein>
    <submittedName>
        <fullName evidence="1">Uncharacterized protein</fullName>
    </submittedName>
</protein>
<gene>
    <name evidence="1" type="ORF">SKAU_G00071950</name>
</gene>
<sequence length="62" mass="6602">MEVGRTEGGLSISCNAQAASKPGTAGGCLTSRFMRRIGMRRTNQTKIKSSVAVHTFVDRGES</sequence>
<comment type="caution">
    <text evidence="1">The sequence shown here is derived from an EMBL/GenBank/DDBJ whole genome shotgun (WGS) entry which is preliminary data.</text>
</comment>
<name>A0A9Q1G741_SYNKA</name>
<dbReference type="AlphaFoldDB" id="A0A9Q1G741"/>
<dbReference type="EMBL" id="JAINUF010000002">
    <property type="protein sequence ID" value="KAJ8376615.1"/>
    <property type="molecule type" value="Genomic_DNA"/>
</dbReference>
<evidence type="ECO:0000313" key="2">
    <source>
        <dbReference type="Proteomes" id="UP001152622"/>
    </source>
</evidence>
<accession>A0A9Q1G741</accession>